<dbReference type="GO" id="GO:0015499">
    <property type="term" value="F:formate transmembrane transporter activity"/>
    <property type="evidence" value="ECO:0007669"/>
    <property type="project" value="TreeGrafter"/>
</dbReference>
<dbReference type="PANTHER" id="PTHR30520:SF6">
    <property type="entry name" value="FORMATE_NITRATE FAMILY TRANSPORTER (EUROFUNG)"/>
    <property type="match status" value="1"/>
</dbReference>
<dbReference type="PROSITE" id="PS01006">
    <property type="entry name" value="FORMATE_NITRITE_TP_2"/>
    <property type="match status" value="1"/>
</dbReference>
<gene>
    <name evidence="7" type="primary">focA</name>
    <name evidence="7" type="ORF">VRLFYP33_02064</name>
</gene>
<evidence type="ECO:0000256" key="5">
    <source>
        <dbReference type="ARBA" id="ARBA00049660"/>
    </source>
</evidence>
<evidence type="ECO:0000256" key="3">
    <source>
        <dbReference type="ARBA" id="ARBA00022989"/>
    </source>
</evidence>
<dbReference type="Gene3D" id="1.20.1080.10">
    <property type="entry name" value="Glycerol uptake facilitator protein"/>
    <property type="match status" value="1"/>
</dbReference>
<accession>A0A6N3ERP9</accession>
<comment type="similarity">
    <text evidence="5">Belongs to the FNT transporter (TC 1.A.16) family.</text>
</comment>
<evidence type="ECO:0000256" key="4">
    <source>
        <dbReference type="ARBA" id="ARBA00023136"/>
    </source>
</evidence>
<evidence type="ECO:0000256" key="1">
    <source>
        <dbReference type="ARBA" id="ARBA00004141"/>
    </source>
</evidence>
<evidence type="ECO:0000313" key="7">
    <source>
        <dbReference type="EMBL" id="VYU44336.1"/>
    </source>
</evidence>
<evidence type="ECO:0000256" key="6">
    <source>
        <dbReference type="SAM" id="Phobius"/>
    </source>
</evidence>
<keyword evidence="2 6" id="KW-0812">Transmembrane</keyword>
<dbReference type="GO" id="GO:0005886">
    <property type="term" value="C:plasma membrane"/>
    <property type="evidence" value="ECO:0007669"/>
    <property type="project" value="TreeGrafter"/>
</dbReference>
<keyword evidence="4 6" id="KW-0472">Membrane</keyword>
<protein>
    <submittedName>
        <fullName evidence="7">Putative formate transporter 1</fullName>
    </submittedName>
</protein>
<dbReference type="EMBL" id="CACRUX010000088">
    <property type="protein sequence ID" value="VYU44336.1"/>
    <property type="molecule type" value="Genomic_DNA"/>
</dbReference>
<keyword evidence="3 6" id="KW-1133">Transmembrane helix</keyword>
<organism evidence="7">
    <name type="scientific">Veillonella ratti</name>
    <dbReference type="NCBI Taxonomy" id="103892"/>
    <lineage>
        <taxon>Bacteria</taxon>
        <taxon>Bacillati</taxon>
        <taxon>Bacillota</taxon>
        <taxon>Negativicutes</taxon>
        <taxon>Veillonellales</taxon>
        <taxon>Veillonellaceae</taxon>
        <taxon>Veillonella</taxon>
    </lineage>
</organism>
<proteinExistence type="inferred from homology"/>
<dbReference type="InterPro" id="IPR000292">
    <property type="entry name" value="For/NO2_transpt"/>
</dbReference>
<sequence length="177" mass="18606">MANLLGSLCIAWLLSQSGLWHSGANLLGGMTIKLAVGKVTLTFGQALALGILCNWLVCLAVWLSFSTTSTSGKILGIYLPVFMFIVSGFEHSVANMYYIPAGILAASDPSYVAQATSLGVTPDALAQLGWGSFFINNLLPVSLGNIIGGAVFIGMALMYGNGRPDETLIQAMKETVL</sequence>
<feature type="transmembrane region" description="Helical" evidence="6">
    <location>
        <begin position="138"/>
        <end position="159"/>
    </location>
</feature>
<comment type="subcellular location">
    <subcellularLocation>
        <location evidence="1">Membrane</location>
        <topology evidence="1">Multi-pass membrane protein</topology>
    </subcellularLocation>
</comment>
<dbReference type="Pfam" id="PF01226">
    <property type="entry name" value="Form_Nir_trans"/>
    <property type="match status" value="1"/>
</dbReference>
<name>A0A6N3ERP9_9FIRM</name>
<dbReference type="PANTHER" id="PTHR30520">
    <property type="entry name" value="FORMATE TRANSPORTER-RELATED"/>
    <property type="match status" value="1"/>
</dbReference>
<evidence type="ECO:0000256" key="2">
    <source>
        <dbReference type="ARBA" id="ARBA00022692"/>
    </source>
</evidence>
<feature type="transmembrane region" description="Helical" evidence="6">
    <location>
        <begin position="43"/>
        <end position="65"/>
    </location>
</feature>
<dbReference type="AlphaFoldDB" id="A0A6N3ERP9"/>
<feature type="transmembrane region" description="Helical" evidence="6">
    <location>
        <begin position="77"/>
        <end position="99"/>
    </location>
</feature>
<dbReference type="InterPro" id="IPR024002">
    <property type="entry name" value="For/NO2_transpt_CS"/>
</dbReference>
<dbReference type="InterPro" id="IPR023271">
    <property type="entry name" value="Aquaporin-like"/>
</dbReference>
<reference evidence="7" key="1">
    <citation type="submission" date="2019-11" db="EMBL/GenBank/DDBJ databases">
        <authorList>
            <person name="Feng L."/>
        </authorList>
    </citation>
    <scope>NUCLEOTIDE SEQUENCE</scope>
    <source>
        <strain evidence="7">VrattiLFYP33</strain>
    </source>
</reference>